<protein>
    <submittedName>
        <fullName evidence="2">Uncharacterized protein</fullName>
    </submittedName>
</protein>
<name>A0A7W7U9F1_9ACTN</name>
<organism evidence="2 3">
    <name type="scientific">Streptomyces nymphaeiformis</name>
    <dbReference type="NCBI Taxonomy" id="2663842"/>
    <lineage>
        <taxon>Bacteria</taxon>
        <taxon>Bacillati</taxon>
        <taxon>Actinomycetota</taxon>
        <taxon>Actinomycetes</taxon>
        <taxon>Kitasatosporales</taxon>
        <taxon>Streptomycetaceae</taxon>
        <taxon>Streptomyces</taxon>
    </lineage>
</organism>
<dbReference type="Proteomes" id="UP000582643">
    <property type="component" value="Unassembled WGS sequence"/>
</dbReference>
<accession>A0A7W7U9F1</accession>
<proteinExistence type="predicted"/>
<evidence type="ECO:0000256" key="1">
    <source>
        <dbReference type="SAM" id="MobiDB-lite"/>
    </source>
</evidence>
<feature type="region of interest" description="Disordered" evidence="1">
    <location>
        <begin position="1"/>
        <end position="27"/>
    </location>
</feature>
<dbReference type="EMBL" id="JACHJY010000023">
    <property type="protein sequence ID" value="MBB4987472.1"/>
    <property type="molecule type" value="Genomic_DNA"/>
</dbReference>
<dbReference type="AlphaFoldDB" id="A0A7W7U9F1"/>
<sequence>MSTIPTPADVFRRPARPALAPEPHNPVADPPFRSLWEQGINGSKLLVNTKLVALTLATHADWATGHIPDDAQPRLGRLVDLTRVDVGLVVVSLNVLEQRGWITRTDRRRRWNVADVQLAIPGPIMRRLLKKART</sequence>
<gene>
    <name evidence="2" type="ORF">GGE06_008445</name>
</gene>
<reference evidence="2 3" key="1">
    <citation type="submission" date="2020-08" db="EMBL/GenBank/DDBJ databases">
        <title>Genomic Encyclopedia of Type Strains, Phase III (KMG-III): the genomes of soil and plant-associated and newly described type strains.</title>
        <authorList>
            <person name="Whitman W."/>
        </authorList>
    </citation>
    <scope>NUCLEOTIDE SEQUENCE [LARGE SCALE GENOMIC DNA]</scope>
    <source>
        <strain evidence="2 3">SFB5A</strain>
    </source>
</reference>
<keyword evidence="3" id="KW-1185">Reference proteome</keyword>
<evidence type="ECO:0000313" key="3">
    <source>
        <dbReference type="Proteomes" id="UP000582643"/>
    </source>
</evidence>
<comment type="caution">
    <text evidence="2">The sequence shown here is derived from an EMBL/GenBank/DDBJ whole genome shotgun (WGS) entry which is preliminary data.</text>
</comment>
<dbReference type="RefSeq" id="WP_184933255.1">
    <property type="nucleotide sequence ID" value="NZ_JACHJY010000023.1"/>
</dbReference>
<evidence type="ECO:0000313" key="2">
    <source>
        <dbReference type="EMBL" id="MBB4987472.1"/>
    </source>
</evidence>